<name>A0A0R3UC32_MESCO</name>
<dbReference type="AlphaFoldDB" id="A0A0R3UC32"/>
<evidence type="ECO:0000313" key="1">
    <source>
        <dbReference type="EMBL" id="VDD78478.1"/>
    </source>
</evidence>
<organism evidence="1 2">
    <name type="scientific">Mesocestoides corti</name>
    <name type="common">Flatworm</name>
    <dbReference type="NCBI Taxonomy" id="53468"/>
    <lineage>
        <taxon>Eukaryota</taxon>
        <taxon>Metazoa</taxon>
        <taxon>Spiralia</taxon>
        <taxon>Lophotrochozoa</taxon>
        <taxon>Platyhelminthes</taxon>
        <taxon>Cestoda</taxon>
        <taxon>Eucestoda</taxon>
        <taxon>Cyclophyllidea</taxon>
        <taxon>Mesocestoididae</taxon>
        <taxon>Mesocestoides</taxon>
    </lineage>
</organism>
<dbReference type="PANTHER" id="PTHR38681:SF1">
    <property type="entry name" value="RETROVIRUS-RELATED POL POLYPROTEIN FROM TRANSPOSON 412-LIKE PROTEIN"/>
    <property type="match status" value="1"/>
</dbReference>
<dbReference type="EMBL" id="UXSR01001718">
    <property type="protein sequence ID" value="VDD78478.1"/>
    <property type="molecule type" value="Genomic_DNA"/>
</dbReference>
<keyword evidence="2" id="KW-1185">Reference proteome</keyword>
<dbReference type="STRING" id="53468.A0A0R3UC32"/>
<dbReference type="Proteomes" id="UP000267029">
    <property type="component" value="Unassembled WGS sequence"/>
</dbReference>
<proteinExistence type="predicted"/>
<gene>
    <name evidence="1" type="ORF">MCOS_LOCUS4481</name>
</gene>
<accession>A0A0R3UC32</accession>
<sequence>MVSGTTLRIPGQLFAATSQPTWWDPCSYVDRLWETMNKLKITQPRLQSTIAFTPTEWPTCTHIFIRRDAVRQPLQAIYDGTFRVLRREEKVFIADHNGKEDAVSVDRLKPAFLDMETWPTNKPQMPPNPVSLDNKKAVTTIRSRRRVHWPDRYSA</sequence>
<dbReference type="PANTHER" id="PTHR38681">
    <property type="entry name" value="RETROVIRUS-RELATED POL POLYPROTEIN FROM TRANSPOSON 412-LIKE PROTEIN-RELATED"/>
    <property type="match status" value="1"/>
</dbReference>
<reference evidence="1 2" key="1">
    <citation type="submission" date="2018-10" db="EMBL/GenBank/DDBJ databases">
        <authorList>
            <consortium name="Pathogen Informatics"/>
        </authorList>
    </citation>
    <scope>NUCLEOTIDE SEQUENCE [LARGE SCALE GENOMIC DNA]</scope>
</reference>
<evidence type="ECO:0000313" key="2">
    <source>
        <dbReference type="Proteomes" id="UP000267029"/>
    </source>
</evidence>
<protein>
    <submittedName>
        <fullName evidence="1">Uncharacterized protein</fullName>
    </submittedName>
</protein>
<dbReference type="OrthoDB" id="6282257at2759"/>